<dbReference type="EMBL" id="CM044704">
    <property type="protein sequence ID" value="KAI5667461.1"/>
    <property type="molecule type" value="Genomic_DNA"/>
</dbReference>
<reference evidence="2" key="1">
    <citation type="journal article" date="2023" name="Nat. Plants">
        <title>Single-cell RNA sequencing provides a high-resolution roadmap for understanding the multicellular compartmentation of specialized metabolism.</title>
        <authorList>
            <person name="Sun S."/>
            <person name="Shen X."/>
            <person name="Li Y."/>
            <person name="Li Y."/>
            <person name="Wang S."/>
            <person name="Li R."/>
            <person name="Zhang H."/>
            <person name="Shen G."/>
            <person name="Guo B."/>
            <person name="Wei J."/>
            <person name="Xu J."/>
            <person name="St-Pierre B."/>
            <person name="Chen S."/>
            <person name="Sun C."/>
        </authorList>
    </citation>
    <scope>NUCLEOTIDE SEQUENCE [LARGE SCALE GENOMIC DNA]</scope>
</reference>
<evidence type="ECO:0000313" key="1">
    <source>
        <dbReference type="EMBL" id="KAI5667461.1"/>
    </source>
</evidence>
<proteinExistence type="predicted"/>
<organism evidence="1 2">
    <name type="scientific">Catharanthus roseus</name>
    <name type="common">Madagascar periwinkle</name>
    <name type="synonym">Vinca rosea</name>
    <dbReference type="NCBI Taxonomy" id="4058"/>
    <lineage>
        <taxon>Eukaryota</taxon>
        <taxon>Viridiplantae</taxon>
        <taxon>Streptophyta</taxon>
        <taxon>Embryophyta</taxon>
        <taxon>Tracheophyta</taxon>
        <taxon>Spermatophyta</taxon>
        <taxon>Magnoliopsida</taxon>
        <taxon>eudicotyledons</taxon>
        <taxon>Gunneridae</taxon>
        <taxon>Pentapetalae</taxon>
        <taxon>asterids</taxon>
        <taxon>lamiids</taxon>
        <taxon>Gentianales</taxon>
        <taxon>Apocynaceae</taxon>
        <taxon>Rauvolfioideae</taxon>
        <taxon>Vinceae</taxon>
        <taxon>Catharanthinae</taxon>
        <taxon>Catharanthus</taxon>
    </lineage>
</organism>
<accession>A0ACC0B4A2</accession>
<sequence>MATYIAPEPTSITSLCSTLCTYLGIELLPVDAHSVHHFVDEFVLLTILPPLNVDIPSDTLMEKKAEVEGETSSNILDSIGKEKTKRTISSKRLKATPAPTKKIVKSKSSTPASMQARNALNCHFYNKETEIRMRVFDSESIAVEKIVNQ</sequence>
<keyword evidence="2" id="KW-1185">Reference proteome</keyword>
<gene>
    <name evidence="1" type="ORF">M9H77_17314</name>
</gene>
<dbReference type="Proteomes" id="UP001060085">
    <property type="component" value="Linkage Group LG04"/>
</dbReference>
<protein>
    <submittedName>
        <fullName evidence="1">Uncharacterized protein</fullName>
    </submittedName>
</protein>
<name>A0ACC0B4A2_CATRO</name>
<evidence type="ECO:0000313" key="2">
    <source>
        <dbReference type="Proteomes" id="UP001060085"/>
    </source>
</evidence>
<comment type="caution">
    <text evidence="1">The sequence shown here is derived from an EMBL/GenBank/DDBJ whole genome shotgun (WGS) entry which is preliminary data.</text>
</comment>